<evidence type="ECO:0000313" key="2">
    <source>
        <dbReference type="Proteomes" id="UP000324222"/>
    </source>
</evidence>
<keyword evidence="2" id="KW-1185">Reference proteome</keyword>
<proteinExistence type="predicted"/>
<organism evidence="1 2">
    <name type="scientific">Portunus trituberculatus</name>
    <name type="common">Swimming crab</name>
    <name type="synonym">Neptunus trituberculatus</name>
    <dbReference type="NCBI Taxonomy" id="210409"/>
    <lineage>
        <taxon>Eukaryota</taxon>
        <taxon>Metazoa</taxon>
        <taxon>Ecdysozoa</taxon>
        <taxon>Arthropoda</taxon>
        <taxon>Crustacea</taxon>
        <taxon>Multicrustacea</taxon>
        <taxon>Malacostraca</taxon>
        <taxon>Eumalacostraca</taxon>
        <taxon>Eucarida</taxon>
        <taxon>Decapoda</taxon>
        <taxon>Pleocyemata</taxon>
        <taxon>Brachyura</taxon>
        <taxon>Eubrachyura</taxon>
        <taxon>Portunoidea</taxon>
        <taxon>Portunidae</taxon>
        <taxon>Portuninae</taxon>
        <taxon>Portunus</taxon>
    </lineage>
</organism>
<comment type="caution">
    <text evidence="1">The sequence shown here is derived from an EMBL/GenBank/DDBJ whole genome shotgun (WGS) entry which is preliminary data.</text>
</comment>
<dbReference type="Proteomes" id="UP000324222">
    <property type="component" value="Unassembled WGS sequence"/>
</dbReference>
<dbReference type="AlphaFoldDB" id="A0A5B7F8X0"/>
<accession>A0A5B7F8X0</accession>
<gene>
    <name evidence="1" type="ORF">E2C01_035326</name>
</gene>
<protein>
    <submittedName>
        <fullName evidence="1">Uncharacterized protein</fullName>
    </submittedName>
</protein>
<sequence length="66" mass="6689">MEWVGLFEEDSPAAREGGEGVVVAVHGGGGGGGGGDEVLGWASRVYGAGNCALGGRRKGKKRYRTP</sequence>
<name>A0A5B7F8X0_PORTR</name>
<reference evidence="1 2" key="1">
    <citation type="submission" date="2019-05" db="EMBL/GenBank/DDBJ databases">
        <title>Another draft genome of Portunus trituberculatus and its Hox gene families provides insights of decapod evolution.</title>
        <authorList>
            <person name="Jeong J.-H."/>
            <person name="Song I."/>
            <person name="Kim S."/>
            <person name="Choi T."/>
            <person name="Kim D."/>
            <person name="Ryu S."/>
            <person name="Kim W."/>
        </authorList>
    </citation>
    <scope>NUCLEOTIDE SEQUENCE [LARGE SCALE GENOMIC DNA]</scope>
    <source>
        <tissue evidence="1">Muscle</tissue>
    </source>
</reference>
<dbReference type="EMBL" id="VSRR010005165">
    <property type="protein sequence ID" value="MPC41726.1"/>
    <property type="molecule type" value="Genomic_DNA"/>
</dbReference>
<evidence type="ECO:0000313" key="1">
    <source>
        <dbReference type="EMBL" id="MPC41726.1"/>
    </source>
</evidence>